<keyword evidence="1" id="KW-0319">Glycerol metabolism</keyword>
<accession>A0A1H9VN99</accession>
<dbReference type="GO" id="GO:0003677">
    <property type="term" value="F:DNA binding"/>
    <property type="evidence" value="ECO:0007669"/>
    <property type="project" value="UniProtKB-KW"/>
</dbReference>
<evidence type="ECO:0000256" key="6">
    <source>
        <dbReference type="ARBA" id="ARBA00070406"/>
    </source>
</evidence>
<keyword evidence="11" id="KW-1185">Reference proteome</keyword>
<dbReference type="GO" id="GO:0003700">
    <property type="term" value="F:DNA-binding transcription factor activity"/>
    <property type="evidence" value="ECO:0007669"/>
    <property type="project" value="TreeGrafter"/>
</dbReference>
<dbReference type="FunFam" id="1.10.10.10:FF:000056">
    <property type="entry name" value="IclR family transcriptional regulator"/>
    <property type="match status" value="1"/>
</dbReference>
<dbReference type="Gene3D" id="3.30.450.40">
    <property type="match status" value="1"/>
</dbReference>
<evidence type="ECO:0000256" key="4">
    <source>
        <dbReference type="ARBA" id="ARBA00023163"/>
    </source>
</evidence>
<feature type="compositionally biased region" description="Basic and acidic residues" evidence="7">
    <location>
        <begin position="10"/>
        <end position="21"/>
    </location>
</feature>
<gene>
    <name evidence="10" type="ORF">SAMN05216188_12711</name>
</gene>
<evidence type="ECO:0000313" key="11">
    <source>
        <dbReference type="Proteomes" id="UP000199352"/>
    </source>
</evidence>
<protein>
    <recommendedName>
        <fullName evidence="6">Glycerol operon regulatory protein</fullName>
    </recommendedName>
</protein>
<dbReference type="InterPro" id="IPR029016">
    <property type="entry name" value="GAF-like_dom_sf"/>
</dbReference>
<organism evidence="10 11">
    <name type="scientific">Lentzea xinjiangensis</name>
    <dbReference type="NCBI Taxonomy" id="402600"/>
    <lineage>
        <taxon>Bacteria</taxon>
        <taxon>Bacillati</taxon>
        <taxon>Actinomycetota</taxon>
        <taxon>Actinomycetes</taxon>
        <taxon>Pseudonocardiales</taxon>
        <taxon>Pseudonocardiaceae</taxon>
        <taxon>Lentzea</taxon>
    </lineage>
</organism>
<dbReference type="Pfam" id="PF01614">
    <property type="entry name" value="IclR_C"/>
    <property type="match status" value="1"/>
</dbReference>
<dbReference type="PROSITE" id="PS51078">
    <property type="entry name" value="ICLR_ED"/>
    <property type="match status" value="1"/>
</dbReference>
<keyword evidence="2" id="KW-0805">Transcription regulation</keyword>
<dbReference type="InterPro" id="IPR014757">
    <property type="entry name" value="Tscrpt_reg_IclR_C"/>
</dbReference>
<evidence type="ECO:0000313" key="10">
    <source>
        <dbReference type="EMBL" id="SES22673.1"/>
    </source>
</evidence>
<evidence type="ECO:0000259" key="8">
    <source>
        <dbReference type="PROSITE" id="PS51077"/>
    </source>
</evidence>
<dbReference type="InterPro" id="IPR036388">
    <property type="entry name" value="WH-like_DNA-bd_sf"/>
</dbReference>
<dbReference type="SUPFAM" id="SSF46785">
    <property type="entry name" value="Winged helix' DNA-binding domain"/>
    <property type="match status" value="1"/>
</dbReference>
<dbReference type="GO" id="GO:0006071">
    <property type="term" value="P:glycerol metabolic process"/>
    <property type="evidence" value="ECO:0007669"/>
    <property type="project" value="UniProtKB-KW"/>
</dbReference>
<dbReference type="InterPro" id="IPR050707">
    <property type="entry name" value="HTH_MetabolicPath_Reg"/>
</dbReference>
<feature type="region of interest" description="Disordered" evidence="7">
    <location>
        <begin position="1"/>
        <end position="21"/>
    </location>
</feature>
<dbReference type="PANTHER" id="PTHR30136">
    <property type="entry name" value="HELIX-TURN-HELIX TRANSCRIPTIONAL REGULATOR, ICLR FAMILY"/>
    <property type="match status" value="1"/>
</dbReference>
<dbReference type="SMART" id="SM00346">
    <property type="entry name" value="HTH_ICLR"/>
    <property type="match status" value="1"/>
</dbReference>
<dbReference type="Proteomes" id="UP000199352">
    <property type="component" value="Unassembled WGS sequence"/>
</dbReference>
<dbReference type="EMBL" id="FOFR01000027">
    <property type="protein sequence ID" value="SES22673.1"/>
    <property type="molecule type" value="Genomic_DNA"/>
</dbReference>
<dbReference type="InterPro" id="IPR005471">
    <property type="entry name" value="Tscrpt_reg_IclR_N"/>
</dbReference>
<dbReference type="GO" id="GO:0045892">
    <property type="term" value="P:negative regulation of DNA-templated transcription"/>
    <property type="evidence" value="ECO:0007669"/>
    <property type="project" value="TreeGrafter"/>
</dbReference>
<evidence type="ECO:0000259" key="9">
    <source>
        <dbReference type="PROSITE" id="PS51078"/>
    </source>
</evidence>
<sequence>MSHVTAAQRQRFDNVDTPHPRTCDRPVTLRAGKAFQGCFQGRCRPYRFDIADTGRLNYVSRVPGPIQSIERAAAVLRLLARGSGHHGLTEIADSLGLARGTAHGILRTLQRVEFVEQDQATGRYRLGAALLHLGTSYLDANELRSRSINWADTLAARSGQEVRIGMHHDGSVLVVHHVFRPDDSVQTLGIGAMLPLHATALGKVLLAYDPDLSATVRRRELTSLTRRTITRPQMLERVLTEVRGQGWAGEAEEYMPGEASVAAPIRIPGGLVVGAIGVSGAADRLCDSAGRPRATLVRQVCQAAEAVTTSLVDEN</sequence>
<evidence type="ECO:0000256" key="1">
    <source>
        <dbReference type="ARBA" id="ARBA00022798"/>
    </source>
</evidence>
<name>A0A1H9VN99_9PSEU</name>
<dbReference type="PANTHER" id="PTHR30136:SF24">
    <property type="entry name" value="HTH-TYPE TRANSCRIPTIONAL REPRESSOR ALLR"/>
    <property type="match status" value="1"/>
</dbReference>
<dbReference type="STRING" id="402600.SAMN05216188_12711"/>
<evidence type="ECO:0000256" key="2">
    <source>
        <dbReference type="ARBA" id="ARBA00023015"/>
    </source>
</evidence>
<dbReference type="SUPFAM" id="SSF55781">
    <property type="entry name" value="GAF domain-like"/>
    <property type="match status" value="1"/>
</dbReference>
<comment type="function">
    <text evidence="5">May be an activator protein for the gylABX operon.</text>
</comment>
<keyword evidence="4" id="KW-0804">Transcription</keyword>
<evidence type="ECO:0000256" key="5">
    <source>
        <dbReference type="ARBA" id="ARBA00058938"/>
    </source>
</evidence>
<reference evidence="11" key="1">
    <citation type="submission" date="2016-10" db="EMBL/GenBank/DDBJ databases">
        <authorList>
            <person name="Varghese N."/>
            <person name="Submissions S."/>
        </authorList>
    </citation>
    <scope>NUCLEOTIDE SEQUENCE [LARGE SCALE GENOMIC DNA]</scope>
    <source>
        <strain evidence="11">CGMCC 4.3525</strain>
    </source>
</reference>
<evidence type="ECO:0000256" key="3">
    <source>
        <dbReference type="ARBA" id="ARBA00023125"/>
    </source>
</evidence>
<dbReference type="AlphaFoldDB" id="A0A1H9VN99"/>
<evidence type="ECO:0000256" key="7">
    <source>
        <dbReference type="SAM" id="MobiDB-lite"/>
    </source>
</evidence>
<feature type="domain" description="HTH iclR-type" evidence="8">
    <location>
        <begin position="66"/>
        <end position="128"/>
    </location>
</feature>
<keyword evidence="3" id="KW-0238">DNA-binding</keyword>
<feature type="domain" description="IclR-ED" evidence="9">
    <location>
        <begin position="129"/>
        <end position="313"/>
    </location>
</feature>
<dbReference type="Pfam" id="PF09339">
    <property type="entry name" value="HTH_IclR"/>
    <property type="match status" value="1"/>
</dbReference>
<dbReference type="PROSITE" id="PS51077">
    <property type="entry name" value="HTH_ICLR"/>
    <property type="match status" value="1"/>
</dbReference>
<dbReference type="InterPro" id="IPR036390">
    <property type="entry name" value="WH_DNA-bd_sf"/>
</dbReference>
<proteinExistence type="predicted"/>
<dbReference type="Gene3D" id="1.10.10.10">
    <property type="entry name" value="Winged helix-like DNA-binding domain superfamily/Winged helix DNA-binding domain"/>
    <property type="match status" value="1"/>
</dbReference>